<dbReference type="InterPro" id="IPR008964">
    <property type="entry name" value="Invasin/intimin_cell_adhesion"/>
</dbReference>
<evidence type="ECO:0000313" key="4">
    <source>
        <dbReference type="Proteomes" id="UP000621560"/>
    </source>
</evidence>
<dbReference type="InterPro" id="IPR010496">
    <property type="entry name" value="AL/BT2_dom"/>
</dbReference>
<accession>A0A927BY27</accession>
<sequence length="1670" mass="181234">MQLAIKKSVMTMLSLLVLLGTLGLTVPPAPAAAAGGEFIIDNGDPGFDQSGFSDATSVRGYNGSSTVYTGYYGSYATWTPAESDAFEPGEYTVYVYLVKRTSGNATAELEVHHGGAASPDAQPFDLDQQAASGFEELGTYTFTGAAGEYVRLAKQTGSSGYVHADAVKFVRAPDGNTNARLADLSIQGGGVLDPAFSPTVTAYTYEALPSTASIVLVPTAEDAAAEIRVNGQVTASGEPAPAVTLQVGYTDVEVEVRAEDRSYRQTYALTVFRAPQGGGGPAVLENDAYIVTGQADRSFVIEQKASGASAVFDPTFTVVYSDDNPRKGTGKLTGAPWRSGNGDVNYTVLAWDGNTDFSAAPGTRAVHTATYAVYDGAAIDWLYERGDGYTLHASLALEPGSGEPQLSYTLTPSAARYYSVGFTGAPGASPEQTDWIYQPPIWQEQRVPDKSYLTEESRSTLPVVMYGQQGRSVGVAADPQQLPFRLATLANSGFGLLIRDDAGQMTPSVYAPVYGGEGSYRAEPYTFALRLFVREDDSYGTYKHLAKELFAFDAYRENGETTLNETLDNLVDFILNTSGYNYSYWDEEYKAYDYVNDKPGYGRQQSAVYALALAMVRDSRELYEERALPTIEYLASRKTQYTKLNGYDAQYPMGGPVRNYIEDWVTLYEMTGSRTPAFAELFEDGMRLKAANLGAPADWKAIIDAQASYTREQALDHAKRWLQPLMAAYRLTGESEYLSDARKVADDYIAYRLEEAATDYYDAQSSFWTDLAPMYYALLELYELTGEAKYEAAFVAGMKPFAQYIQLAPQVPEGEVTLGGQTVPAWSLSEIGLTSEAAGTSHSHRGIFMPYYSGYLALAAAYADDDFLRDLAASSLIGRYGNYPGYTLRGEYSPVFGDPDYPLQWYATYSNTAHMNHPLPMASMIIEYMVADAFDRSERGIVFPSRYSDTGAYFKNKVYGDRPGRFYDEQGVNLWMPKELLTTDNKQANYIAGYGNGKLYLALTNPSDTAQTVTVQLNEELVTYGASHTARLWQGDIEQGAVQLLDGAVTVTIAAGGLTALAIDGVTAQTELQQELQSSGDGQLRRTSMAQACTPFGSMSGMVLSAGPELSSAYLYASTGQDAARSMTLHYAIDGGAWQTMTRDRYPFEFTVPLGSGAEEIVYYMVDSEERSSEEQRLWLSEAADTGSVTDTTIEACPQPEPLEPDPGEEPSGPPVLAYTEDFESGAPQDWSAPAGTWTAVTEGTNNGVYRIDATTQGQEEGMLLGGDVTWSDYAVAAKVKAHANGTSGYASGITARASDADNLYLLRLHWSLGKAQLLKKQDGVWTTLKGSDSLALELEQWYTLKLDVQGNQLRGYVDGELVLEMEDDSLSYGGIGARVWNQEVSFDDYQVWLYDTPRRMPLYDEDFEDGQAAGWTYSGGGTWTVGAEDQSQALRHTSPSGEGIASAGSASWTDYAVEADIRYLNASTIIQSGLAARYADVDNYYLLRLFSDTSTVQLFKKQDGQMTALGEASMSVVAGQWYRLKLEVEGERIRGYVNGVQRIAVSDSEPLTAGGIAIVALDEPLAADNVKATAILTPRKLAVLPELRELEIDGTLQLEALLADDDSAYPGVRWYSDAPEIATVDAAGLVTGHAAGEAKIRAVPISTLPEEPVHPVEVSVTVTEASPGE</sequence>
<keyword evidence="1" id="KW-0732">Signal</keyword>
<dbReference type="Gene3D" id="2.60.40.1080">
    <property type="match status" value="1"/>
</dbReference>
<organism evidence="3 4">
    <name type="scientific">Paenibacillus sabuli</name>
    <dbReference type="NCBI Taxonomy" id="2772509"/>
    <lineage>
        <taxon>Bacteria</taxon>
        <taxon>Bacillati</taxon>
        <taxon>Bacillota</taxon>
        <taxon>Bacilli</taxon>
        <taxon>Bacillales</taxon>
        <taxon>Paenibacillaceae</taxon>
        <taxon>Paenibacillus</taxon>
    </lineage>
</organism>
<gene>
    <name evidence="3" type="ORF">IDH44_20585</name>
</gene>
<name>A0A927BY27_9BACL</name>
<dbReference type="Pfam" id="PF06439">
    <property type="entry name" value="3keto-disac_hyd"/>
    <property type="match status" value="1"/>
</dbReference>
<dbReference type="InterPro" id="IPR033803">
    <property type="entry name" value="CBD-like_Golvesin-Xly"/>
</dbReference>
<dbReference type="EMBL" id="JACXIZ010000041">
    <property type="protein sequence ID" value="MBD2847594.1"/>
    <property type="molecule type" value="Genomic_DNA"/>
</dbReference>
<dbReference type="GO" id="GO:0016787">
    <property type="term" value="F:hydrolase activity"/>
    <property type="evidence" value="ECO:0007669"/>
    <property type="project" value="InterPro"/>
</dbReference>
<feature type="signal peptide" evidence="1">
    <location>
        <begin position="1"/>
        <end position="31"/>
    </location>
</feature>
<dbReference type="Pfam" id="PF12733">
    <property type="entry name" value="Cadherin-like"/>
    <property type="match status" value="1"/>
</dbReference>
<dbReference type="RefSeq" id="WP_190920702.1">
    <property type="nucleotide sequence ID" value="NZ_JACXIZ010000041.1"/>
</dbReference>
<keyword evidence="4" id="KW-1185">Reference proteome</keyword>
<dbReference type="InterPro" id="IPR003343">
    <property type="entry name" value="Big_2"/>
</dbReference>
<dbReference type="SUPFAM" id="SSF49373">
    <property type="entry name" value="Invasin/intimin cell-adhesion fragments"/>
    <property type="match status" value="1"/>
</dbReference>
<dbReference type="InterPro" id="IPR025883">
    <property type="entry name" value="Cadherin-like_domain"/>
</dbReference>
<proteinExistence type="predicted"/>
<evidence type="ECO:0000313" key="3">
    <source>
        <dbReference type="EMBL" id="MBD2847594.1"/>
    </source>
</evidence>
<evidence type="ECO:0000259" key="2">
    <source>
        <dbReference type="SMART" id="SM00635"/>
    </source>
</evidence>
<feature type="domain" description="BIG2" evidence="2">
    <location>
        <begin position="1578"/>
        <end position="1655"/>
    </location>
</feature>
<reference evidence="3" key="1">
    <citation type="submission" date="2020-09" db="EMBL/GenBank/DDBJ databases">
        <title>A novel bacterium of genus Paenibacillus, isolated from South China Sea.</title>
        <authorList>
            <person name="Huang H."/>
            <person name="Mo K."/>
            <person name="Hu Y."/>
        </authorList>
    </citation>
    <scope>NUCLEOTIDE SEQUENCE</scope>
    <source>
        <strain evidence="3">IB182496</strain>
    </source>
</reference>
<dbReference type="SMART" id="SM00635">
    <property type="entry name" value="BID_2"/>
    <property type="match status" value="1"/>
</dbReference>
<dbReference type="GO" id="GO:0005975">
    <property type="term" value="P:carbohydrate metabolic process"/>
    <property type="evidence" value="ECO:0007669"/>
    <property type="project" value="InterPro"/>
</dbReference>
<dbReference type="Proteomes" id="UP000621560">
    <property type="component" value="Unassembled WGS sequence"/>
</dbReference>
<dbReference type="Gene3D" id="2.60.120.560">
    <property type="entry name" value="Exo-inulinase, domain 1"/>
    <property type="match status" value="2"/>
</dbReference>
<dbReference type="Pfam" id="PF02368">
    <property type="entry name" value="Big_2"/>
    <property type="match status" value="1"/>
</dbReference>
<feature type="chain" id="PRO_5039219539" evidence="1">
    <location>
        <begin position="32"/>
        <end position="1670"/>
    </location>
</feature>
<dbReference type="Pfam" id="PF25275">
    <property type="entry name" value="Golvesin_C"/>
    <property type="match status" value="1"/>
</dbReference>
<dbReference type="SUPFAM" id="SSF49899">
    <property type="entry name" value="Concanavalin A-like lectins/glucanases"/>
    <property type="match status" value="1"/>
</dbReference>
<comment type="caution">
    <text evidence="3">The sequence shown here is derived from an EMBL/GenBank/DDBJ whole genome shotgun (WGS) entry which is preliminary data.</text>
</comment>
<dbReference type="InterPro" id="IPR008928">
    <property type="entry name" value="6-hairpin_glycosidase_sf"/>
</dbReference>
<evidence type="ECO:0000256" key="1">
    <source>
        <dbReference type="SAM" id="SignalP"/>
    </source>
</evidence>
<protein>
    <submittedName>
        <fullName evidence="3">Cadherin-like beta sandwich domain-containing protein</fullName>
    </submittedName>
</protein>
<dbReference type="SUPFAM" id="SSF48208">
    <property type="entry name" value="Six-hairpin glycosidases"/>
    <property type="match status" value="1"/>
</dbReference>
<dbReference type="InterPro" id="IPR013320">
    <property type="entry name" value="ConA-like_dom_sf"/>
</dbReference>